<dbReference type="Proteomes" id="UP000325577">
    <property type="component" value="Linkage Group LG19"/>
</dbReference>
<sequence>MNSSNPDDFQKVSVYPPPPSYQPAAIGIPANSSNYFYTDNQQAPTQIRSGTPVPWSTGLCGCFEDVPNCCITCWCPCITFGQIAEIVDKGSTSCGVSGSLYALITSLTGCGCCYSCLYRSKIRNQYMLHESPCNDCLVHCCCEECALCQEYRELKNRGFDMTIGWEGNVQRQNGGVAMAPSAPVMGERMSR</sequence>
<organism evidence="1 2">
    <name type="scientific">Nyssa sinensis</name>
    <dbReference type="NCBI Taxonomy" id="561372"/>
    <lineage>
        <taxon>Eukaryota</taxon>
        <taxon>Viridiplantae</taxon>
        <taxon>Streptophyta</taxon>
        <taxon>Embryophyta</taxon>
        <taxon>Tracheophyta</taxon>
        <taxon>Spermatophyta</taxon>
        <taxon>Magnoliopsida</taxon>
        <taxon>eudicotyledons</taxon>
        <taxon>Gunneridae</taxon>
        <taxon>Pentapetalae</taxon>
        <taxon>asterids</taxon>
        <taxon>Cornales</taxon>
        <taxon>Nyssaceae</taxon>
        <taxon>Nyssa</taxon>
    </lineage>
</organism>
<keyword evidence="2" id="KW-1185">Reference proteome</keyword>
<dbReference type="EMBL" id="CM018042">
    <property type="protein sequence ID" value="KAA8532537.1"/>
    <property type="molecule type" value="Genomic_DNA"/>
</dbReference>
<accession>A0A5J5AT06</accession>
<dbReference type="NCBIfam" id="TIGR01571">
    <property type="entry name" value="A_thal_Cys_rich"/>
    <property type="match status" value="1"/>
</dbReference>
<dbReference type="InterPro" id="IPR006461">
    <property type="entry name" value="PLAC_motif_containing"/>
</dbReference>
<gene>
    <name evidence="1" type="ORF">F0562_032647</name>
</gene>
<evidence type="ECO:0000313" key="1">
    <source>
        <dbReference type="EMBL" id="KAA8532537.1"/>
    </source>
</evidence>
<dbReference type="PANTHER" id="PTHR15907">
    <property type="entry name" value="DUF614 FAMILY PROTEIN-RELATED"/>
    <property type="match status" value="1"/>
</dbReference>
<name>A0A5J5AT06_9ASTE</name>
<dbReference type="Pfam" id="PF04749">
    <property type="entry name" value="PLAC8"/>
    <property type="match status" value="1"/>
</dbReference>
<proteinExistence type="predicted"/>
<evidence type="ECO:0000313" key="2">
    <source>
        <dbReference type="Proteomes" id="UP000325577"/>
    </source>
</evidence>
<protein>
    <submittedName>
        <fullName evidence="1">Uncharacterized protein</fullName>
    </submittedName>
</protein>
<dbReference type="OrthoDB" id="1045822at2759"/>
<reference evidence="1 2" key="1">
    <citation type="submission" date="2019-09" db="EMBL/GenBank/DDBJ databases">
        <title>A chromosome-level genome assembly of the Chinese tupelo Nyssa sinensis.</title>
        <authorList>
            <person name="Yang X."/>
            <person name="Kang M."/>
            <person name="Yang Y."/>
            <person name="Xiong H."/>
            <person name="Wang M."/>
            <person name="Zhang Z."/>
            <person name="Wang Z."/>
            <person name="Wu H."/>
            <person name="Ma T."/>
            <person name="Liu J."/>
            <person name="Xi Z."/>
        </authorList>
    </citation>
    <scope>NUCLEOTIDE SEQUENCE [LARGE SCALE GENOMIC DNA]</scope>
    <source>
        <strain evidence="1">J267</strain>
        <tissue evidence="1">Leaf</tissue>
    </source>
</reference>
<dbReference type="AlphaFoldDB" id="A0A5J5AT06"/>